<dbReference type="Proteomes" id="UP000297630">
    <property type="component" value="Unassembled WGS sequence"/>
</dbReference>
<accession>A0A4Y8SYS7</accession>
<keyword evidence="1" id="KW-0378">Hydrolase</keyword>
<proteinExistence type="predicted"/>
<dbReference type="EMBL" id="SCLP01000022">
    <property type="protein sequence ID" value="TFF43607.1"/>
    <property type="molecule type" value="Genomic_DNA"/>
</dbReference>
<name>A0A4Y8SYS7_BACTU</name>
<dbReference type="Pfam" id="PF00657">
    <property type="entry name" value="Lipase_GDSL"/>
    <property type="match status" value="1"/>
</dbReference>
<dbReference type="AlphaFoldDB" id="A0A4Y8SYS7"/>
<reference evidence="1 2" key="1">
    <citation type="submission" date="2019-01" db="EMBL/GenBank/DDBJ databases">
        <title>Draft genome sequence of Bacillus sp. DPC6431.</title>
        <authorList>
            <person name="Arbulu S."/>
            <person name="Murphy K."/>
            <person name="O'Sullivan O."/>
            <person name="Rea M.C."/>
            <person name="Hill C."/>
            <person name="Ross R.P."/>
        </authorList>
    </citation>
    <scope>NUCLEOTIDE SEQUENCE [LARGE SCALE GENOMIC DNA]</scope>
    <source>
        <strain evidence="1 2">DPC6431</strain>
    </source>
</reference>
<evidence type="ECO:0000313" key="1">
    <source>
        <dbReference type="EMBL" id="TFF43607.1"/>
    </source>
</evidence>
<dbReference type="CDD" id="cd00229">
    <property type="entry name" value="SGNH_hydrolase"/>
    <property type="match status" value="1"/>
</dbReference>
<comment type="caution">
    <text evidence="1">The sequence shown here is derived from an EMBL/GenBank/DDBJ whole genome shotgun (WGS) entry which is preliminary data.</text>
</comment>
<dbReference type="InterPro" id="IPR001087">
    <property type="entry name" value="GDSL"/>
</dbReference>
<dbReference type="GO" id="GO:0016788">
    <property type="term" value="F:hydrolase activity, acting on ester bonds"/>
    <property type="evidence" value="ECO:0007669"/>
    <property type="project" value="InterPro"/>
</dbReference>
<dbReference type="PANTHER" id="PTHR30383">
    <property type="entry name" value="THIOESTERASE 1/PROTEASE 1/LYSOPHOSPHOLIPASE L1"/>
    <property type="match status" value="1"/>
</dbReference>
<dbReference type="SUPFAM" id="SSF52266">
    <property type="entry name" value="SGNH hydrolase"/>
    <property type="match status" value="1"/>
</dbReference>
<sequence length="652" mass="73652">MALFDNNFGSNFKRQLEDKFAENDNGISLSMNQYANFVGRDYLNFDFTNNVINVPDGYVIKKDTFINIANKNESVPFVAEDGLQGLYFNLQTSRLFTAHYTQFPSITKNKSILFIASFWGGSHKKVFAPFIVKVNGIINDSKIVVPTEYAQFVGNDLINFDFSDKKIYIPNGYVQTKKGFVPPSNDNSVSSKLGFKWEVKFPSTNLGIQCLFFDLKTGLFFTAHYSEFNAKITESTVLLYSFYDLIPNVFGGLVRVNGIIPTDVKFENFTELKDRLILPQKIFLVKDSSLPIYKSSIVTRNEAIDTFKTAIQIRNNKPKIRYFYDLELNANELTGNSIRIYIKENGNKDEVYYKDIEVVTVDAKDKVGASLTIILIGDSLTNRNIPQYLKEKLKEYGVNSSMDGTMINDGGVRGEGREGWEFGNFIGRNNVHSNGTVITRVENGSTTTNYQNPFLKLATQQDKVDYPTWCFRNTGAKIELSYAEDLNKSGDFYIYDFAWYLSAHDKTTPDIVTIALGTNDLLQGGKEKGIQNARVGLEIMLKQIRKALPNCKIAVIPSPPYASNKNGNMRWEIATEWITQAQNDVKAMGISNVDIVPVWMHMNRDFNFPLADIGVIGDTSVKKASISDNVHFSDTGKREYVEALSAYVMNRI</sequence>
<dbReference type="InterPro" id="IPR036514">
    <property type="entry name" value="SGNH_hydro_sf"/>
</dbReference>
<protein>
    <submittedName>
        <fullName evidence="1">SGNH/GDSL hydrolase family protein</fullName>
    </submittedName>
</protein>
<dbReference type="Gene3D" id="3.40.50.1110">
    <property type="entry name" value="SGNH hydrolase"/>
    <property type="match status" value="1"/>
</dbReference>
<gene>
    <name evidence="1" type="ORF">EQ803_27555</name>
</gene>
<dbReference type="InterPro" id="IPR051532">
    <property type="entry name" value="Ester_Hydrolysis_Enzymes"/>
</dbReference>
<organism evidence="1 2">
    <name type="scientific">Bacillus thuringiensis</name>
    <dbReference type="NCBI Taxonomy" id="1428"/>
    <lineage>
        <taxon>Bacteria</taxon>
        <taxon>Bacillati</taxon>
        <taxon>Bacillota</taxon>
        <taxon>Bacilli</taxon>
        <taxon>Bacillales</taxon>
        <taxon>Bacillaceae</taxon>
        <taxon>Bacillus</taxon>
        <taxon>Bacillus cereus group</taxon>
    </lineage>
</organism>
<dbReference type="RefSeq" id="WP_134656479.1">
    <property type="nucleotide sequence ID" value="NZ_SCLP01000022.1"/>
</dbReference>
<evidence type="ECO:0000313" key="2">
    <source>
        <dbReference type="Proteomes" id="UP000297630"/>
    </source>
</evidence>